<dbReference type="InterPro" id="IPR029760">
    <property type="entry name" value="GPX_CS"/>
</dbReference>
<dbReference type="AlphaFoldDB" id="A0A8D4VQ87"/>
<proteinExistence type="inferred from homology"/>
<dbReference type="InterPro" id="IPR000889">
    <property type="entry name" value="Glutathione_peroxidase"/>
</dbReference>
<comment type="similarity">
    <text evidence="1">Belongs to the glutathione peroxidase family.</text>
</comment>
<organism evidence="5 6">
    <name type="scientific">Methylogaea oryzae</name>
    <dbReference type="NCBI Taxonomy" id="1295382"/>
    <lineage>
        <taxon>Bacteria</taxon>
        <taxon>Pseudomonadati</taxon>
        <taxon>Pseudomonadota</taxon>
        <taxon>Gammaproteobacteria</taxon>
        <taxon>Methylococcales</taxon>
        <taxon>Methylococcaceae</taxon>
        <taxon>Methylogaea</taxon>
    </lineage>
</organism>
<dbReference type="PIRSF" id="PIRSF000303">
    <property type="entry name" value="Glutathion_perox"/>
    <property type="match status" value="1"/>
</dbReference>
<evidence type="ECO:0000256" key="2">
    <source>
        <dbReference type="ARBA" id="ARBA00022559"/>
    </source>
</evidence>
<evidence type="ECO:0000313" key="5">
    <source>
        <dbReference type="EMBL" id="BBL70647.1"/>
    </source>
</evidence>
<evidence type="ECO:0000256" key="1">
    <source>
        <dbReference type="ARBA" id="ARBA00006926"/>
    </source>
</evidence>
<keyword evidence="6" id="KW-1185">Reference proteome</keyword>
<dbReference type="GO" id="GO:0004601">
    <property type="term" value="F:peroxidase activity"/>
    <property type="evidence" value="ECO:0007669"/>
    <property type="project" value="UniProtKB-KW"/>
</dbReference>
<dbReference type="Proteomes" id="UP000824988">
    <property type="component" value="Chromosome"/>
</dbReference>
<keyword evidence="3" id="KW-0560">Oxidoreductase</keyword>
<evidence type="ECO:0000256" key="3">
    <source>
        <dbReference type="ARBA" id="ARBA00023002"/>
    </source>
</evidence>
<dbReference type="PROSITE" id="PS00460">
    <property type="entry name" value="GLUTATHIONE_PEROXID_1"/>
    <property type="match status" value="1"/>
</dbReference>
<sequence length="161" mass="17383">MAAPIYQFAFKTLDGREVSLADYAGKVLLLVNTASRCGFTPQYAGLEALQQEFGSQGLAVIGFPCNQFGKQEPGSHGEIGAFCQKHYGVTFTLSEKVEVNGAAAHPLFRYLKKAAPGVLGSEAIKWNFTKFLVGRDGTVVRRYGSMTPPSALADDIRKLCS</sequence>
<dbReference type="EMBL" id="AP019782">
    <property type="protein sequence ID" value="BBL70647.1"/>
    <property type="molecule type" value="Genomic_DNA"/>
</dbReference>
<protein>
    <submittedName>
        <fullName evidence="5">Glutathione peroxidase</fullName>
    </submittedName>
</protein>
<dbReference type="GO" id="GO:0034599">
    <property type="term" value="P:cellular response to oxidative stress"/>
    <property type="evidence" value="ECO:0007669"/>
    <property type="project" value="TreeGrafter"/>
</dbReference>
<dbReference type="FunFam" id="3.40.30.10:FF:000010">
    <property type="entry name" value="Glutathione peroxidase"/>
    <property type="match status" value="1"/>
</dbReference>
<evidence type="ECO:0000313" key="6">
    <source>
        <dbReference type="Proteomes" id="UP000824988"/>
    </source>
</evidence>
<dbReference type="PROSITE" id="PS51352">
    <property type="entry name" value="THIOREDOXIN_2"/>
    <property type="match status" value="1"/>
</dbReference>
<feature type="domain" description="Thioredoxin" evidence="4">
    <location>
        <begin position="1"/>
        <end position="161"/>
    </location>
</feature>
<name>A0A8D4VQ87_9GAMM</name>
<dbReference type="PANTHER" id="PTHR11592:SF78">
    <property type="entry name" value="GLUTATHIONE PEROXIDASE"/>
    <property type="match status" value="1"/>
</dbReference>
<dbReference type="PROSITE" id="PS00763">
    <property type="entry name" value="GLUTATHIONE_PEROXID_2"/>
    <property type="match status" value="1"/>
</dbReference>
<dbReference type="KEGG" id="moz:MoryE10_12530"/>
<evidence type="ECO:0000259" key="4">
    <source>
        <dbReference type="PROSITE" id="PS51352"/>
    </source>
</evidence>
<keyword evidence="2 5" id="KW-0575">Peroxidase</keyword>
<gene>
    <name evidence="5" type="primary">bsaA</name>
    <name evidence="5" type="ORF">MoryE10_12530</name>
</gene>
<dbReference type="Pfam" id="PF00255">
    <property type="entry name" value="GSHPx"/>
    <property type="match status" value="1"/>
</dbReference>
<accession>A0A8D4VQ87</accession>
<dbReference type="InterPro" id="IPR013766">
    <property type="entry name" value="Thioredoxin_domain"/>
</dbReference>
<dbReference type="CDD" id="cd00340">
    <property type="entry name" value="GSH_Peroxidase"/>
    <property type="match status" value="1"/>
</dbReference>
<reference evidence="5" key="1">
    <citation type="submission" date="2019-06" db="EMBL/GenBank/DDBJ databases">
        <title>Complete genome sequence of Methylogaea oryzae strain JCM16910.</title>
        <authorList>
            <person name="Asakawa S."/>
        </authorList>
    </citation>
    <scope>NUCLEOTIDE SEQUENCE</scope>
    <source>
        <strain evidence="5">E10</strain>
    </source>
</reference>
<dbReference type="InterPro" id="IPR029759">
    <property type="entry name" value="GPX_AS"/>
</dbReference>
<dbReference type="RefSeq" id="WP_221048567.1">
    <property type="nucleotide sequence ID" value="NZ_AP019782.1"/>
</dbReference>
<dbReference type="PROSITE" id="PS51355">
    <property type="entry name" value="GLUTATHIONE_PEROXID_3"/>
    <property type="match status" value="1"/>
</dbReference>
<dbReference type="PANTHER" id="PTHR11592">
    <property type="entry name" value="GLUTATHIONE PEROXIDASE"/>
    <property type="match status" value="1"/>
</dbReference>